<dbReference type="Proteomes" id="UP001170481">
    <property type="component" value="Unassembled WGS sequence"/>
</dbReference>
<evidence type="ECO:0000256" key="1">
    <source>
        <dbReference type="SAM" id="MobiDB-lite"/>
    </source>
</evidence>
<dbReference type="GO" id="GO:0016226">
    <property type="term" value="P:iron-sulfur cluster assembly"/>
    <property type="evidence" value="ECO:0007669"/>
    <property type="project" value="TreeGrafter"/>
</dbReference>
<dbReference type="EMBL" id="JAUORK010000024">
    <property type="protein sequence ID" value="MDO6673401.1"/>
    <property type="molecule type" value="Genomic_DNA"/>
</dbReference>
<dbReference type="PANTHER" id="PTHR22602:SF0">
    <property type="entry name" value="TRANSFERASE CAF17, MITOCHONDRIAL-RELATED"/>
    <property type="match status" value="1"/>
</dbReference>
<dbReference type="SUPFAM" id="SSF103025">
    <property type="entry name" value="Folate-binding domain"/>
    <property type="match status" value="1"/>
</dbReference>
<evidence type="ECO:0000313" key="2">
    <source>
        <dbReference type="EMBL" id="MDO6673401.1"/>
    </source>
</evidence>
<dbReference type="Gene3D" id="3.30.70.1630">
    <property type="match status" value="1"/>
</dbReference>
<feature type="compositionally biased region" description="Low complexity" evidence="1">
    <location>
        <begin position="26"/>
        <end position="39"/>
    </location>
</feature>
<comment type="caution">
    <text evidence="2">The sequence shown here is derived from an EMBL/GenBank/DDBJ whole genome shotgun (WGS) entry which is preliminary data.</text>
</comment>
<sequence length="378" mass="40605">MNPLKTLMQDHGYQLGEDGRLTLGEPADASMPPADMPHAGGADRALAENALTPLGNFEVLEVCGKDGERFLQGQTSQQLSLVDGELAPLTTFCTPKGRILAMAQLLRVSEERLWLVMPAGTAEPLRAHLAKFAPFYKVTLEVSSELSVLGLLGEQALAACADALAAPALAEHDLAMRSVLPSPLQSSEDEEPQTCALARQPSGNTPRAILVGPHAVLSDLATALFARDVAASDDTRWCLEDIRAGLQWVTSAQTDSWLPQMLNLEALAAISFKKGCYTGQEVVARAHFRGQVKKRLQRLTTAQPADLPAVGSKVTSPDGKSLGEVLQAAHDEQGRLELLAVISLRDEEIALALEDGTQLERTALPYAVERRDPEQLKA</sequence>
<dbReference type="InterPro" id="IPR045179">
    <property type="entry name" value="YgfZ/GcvT"/>
</dbReference>
<dbReference type="PANTHER" id="PTHR22602">
    <property type="entry name" value="TRANSFERASE CAF17, MITOCHONDRIAL-RELATED"/>
    <property type="match status" value="1"/>
</dbReference>
<dbReference type="Gene3D" id="3.30.70.1400">
    <property type="entry name" value="Aminomethyltransferase beta-barrel domains"/>
    <property type="match status" value="1"/>
</dbReference>
<feature type="region of interest" description="Disordered" evidence="1">
    <location>
        <begin position="16"/>
        <end position="41"/>
    </location>
</feature>
<organism evidence="2 3">
    <name type="scientific">Cobetia amphilecti</name>
    <dbReference type="NCBI Taxonomy" id="1055104"/>
    <lineage>
        <taxon>Bacteria</taxon>
        <taxon>Pseudomonadati</taxon>
        <taxon>Pseudomonadota</taxon>
        <taxon>Gammaproteobacteria</taxon>
        <taxon>Oceanospirillales</taxon>
        <taxon>Halomonadaceae</taxon>
        <taxon>Cobetia</taxon>
    </lineage>
</organism>
<dbReference type="InterPro" id="IPR017703">
    <property type="entry name" value="YgfZ/GCV_T_CS"/>
</dbReference>
<name>A0AAP4X211_9GAMM</name>
<proteinExistence type="predicted"/>
<dbReference type="RefSeq" id="WP_303595087.1">
    <property type="nucleotide sequence ID" value="NZ_JAUORK010000024.1"/>
</dbReference>
<dbReference type="AlphaFoldDB" id="A0AAP4X211"/>
<gene>
    <name evidence="2" type="ORF">Q4535_14905</name>
</gene>
<evidence type="ECO:0000313" key="3">
    <source>
        <dbReference type="Proteomes" id="UP001170481"/>
    </source>
</evidence>
<dbReference type="NCBIfam" id="TIGR03317">
    <property type="entry name" value="ygfZ_signature"/>
    <property type="match status" value="1"/>
</dbReference>
<accession>A0AAP4X211</accession>
<dbReference type="Gene3D" id="2.40.30.160">
    <property type="match status" value="1"/>
</dbReference>
<protein>
    <submittedName>
        <fullName evidence="2">Folate-binding protein</fullName>
    </submittedName>
</protein>
<reference evidence="2" key="1">
    <citation type="submission" date="2023-07" db="EMBL/GenBank/DDBJ databases">
        <title>Genome content predicts the carbon catabolic preferences of heterotrophic bacteria.</title>
        <authorList>
            <person name="Gralka M."/>
        </authorList>
    </citation>
    <scope>NUCLEOTIDE SEQUENCE</scope>
    <source>
        <strain evidence="2">C2R13</strain>
    </source>
</reference>